<feature type="domain" description="Transposase (putative) gypsy type" evidence="2">
    <location>
        <begin position="62"/>
        <end position="97"/>
    </location>
</feature>
<accession>A0AAD8WD46</accession>
<evidence type="ECO:0000259" key="2">
    <source>
        <dbReference type="Pfam" id="PF04195"/>
    </source>
</evidence>
<evidence type="ECO:0000313" key="3">
    <source>
        <dbReference type="EMBL" id="KAK1651813.1"/>
    </source>
</evidence>
<dbReference type="Proteomes" id="UP001231189">
    <property type="component" value="Unassembled WGS sequence"/>
</dbReference>
<feature type="compositionally biased region" description="Polar residues" evidence="1">
    <location>
        <begin position="340"/>
        <end position="352"/>
    </location>
</feature>
<feature type="region of interest" description="Disordered" evidence="1">
    <location>
        <begin position="389"/>
        <end position="450"/>
    </location>
</feature>
<reference evidence="3" key="1">
    <citation type="submission" date="2023-07" db="EMBL/GenBank/DDBJ databases">
        <title>A chromosome-level genome assembly of Lolium multiflorum.</title>
        <authorList>
            <person name="Chen Y."/>
            <person name="Copetti D."/>
            <person name="Kolliker R."/>
            <person name="Studer B."/>
        </authorList>
    </citation>
    <scope>NUCLEOTIDE SEQUENCE</scope>
    <source>
        <strain evidence="3">02402/16</strain>
        <tissue evidence="3">Leaf</tissue>
    </source>
</reference>
<evidence type="ECO:0000313" key="4">
    <source>
        <dbReference type="Proteomes" id="UP001231189"/>
    </source>
</evidence>
<feature type="compositionally biased region" description="Acidic residues" evidence="1">
    <location>
        <begin position="292"/>
        <end position="305"/>
    </location>
</feature>
<dbReference type="InterPro" id="IPR007321">
    <property type="entry name" value="Transposase_28"/>
</dbReference>
<feature type="compositionally biased region" description="Polar residues" evidence="1">
    <location>
        <begin position="406"/>
        <end position="415"/>
    </location>
</feature>
<feature type="region of interest" description="Disordered" evidence="1">
    <location>
        <begin position="282"/>
        <end position="369"/>
    </location>
</feature>
<feature type="compositionally biased region" description="Acidic residues" evidence="1">
    <location>
        <begin position="313"/>
        <end position="325"/>
    </location>
</feature>
<protein>
    <recommendedName>
        <fullName evidence="2">Transposase (putative) gypsy type domain-containing protein</fullName>
    </recommendedName>
</protein>
<gene>
    <name evidence="3" type="ORF">QYE76_069618</name>
</gene>
<dbReference type="PANTHER" id="PTHR33026:SF7">
    <property type="entry name" value="OS03G0100275 PROTEIN"/>
    <property type="match status" value="1"/>
</dbReference>
<dbReference type="PANTHER" id="PTHR33026">
    <property type="entry name" value="OS06G0360600 PROTEIN"/>
    <property type="match status" value="1"/>
</dbReference>
<comment type="caution">
    <text evidence="3">The sequence shown here is derived from an EMBL/GenBank/DDBJ whole genome shotgun (WGS) entry which is preliminary data.</text>
</comment>
<keyword evidence="4" id="KW-1185">Reference proteome</keyword>
<evidence type="ECO:0000256" key="1">
    <source>
        <dbReference type="SAM" id="MobiDB-lite"/>
    </source>
</evidence>
<proteinExistence type="predicted"/>
<organism evidence="3 4">
    <name type="scientific">Lolium multiflorum</name>
    <name type="common">Italian ryegrass</name>
    <name type="synonym">Lolium perenne subsp. multiflorum</name>
    <dbReference type="NCBI Taxonomy" id="4521"/>
    <lineage>
        <taxon>Eukaryota</taxon>
        <taxon>Viridiplantae</taxon>
        <taxon>Streptophyta</taxon>
        <taxon>Embryophyta</taxon>
        <taxon>Tracheophyta</taxon>
        <taxon>Spermatophyta</taxon>
        <taxon>Magnoliopsida</taxon>
        <taxon>Liliopsida</taxon>
        <taxon>Poales</taxon>
        <taxon>Poaceae</taxon>
        <taxon>BOP clade</taxon>
        <taxon>Pooideae</taxon>
        <taxon>Poodae</taxon>
        <taxon>Poeae</taxon>
        <taxon>Poeae Chloroplast Group 2 (Poeae type)</taxon>
        <taxon>Loliodinae</taxon>
        <taxon>Loliinae</taxon>
        <taxon>Lolium</taxon>
    </lineage>
</organism>
<dbReference type="Pfam" id="PF04195">
    <property type="entry name" value="Transposase_28"/>
    <property type="match status" value="1"/>
</dbReference>
<name>A0AAD8WD46_LOLMU</name>
<sequence>MGKKKGTNTSDAPKVSHDWSASAISNRDVNRLRTLGFISSSEDDIRLPCAVSRPRPPKGFTLTPNSILHLSISITVCEAFLGIDPYWGLWRKIFYVKRHNDSNAPPVVGGVGFVVRKEVDYFDYPMKESVQGWRNKWFYLRDPLVPGRRSNLPPFEDVLIAQPKKSWRNALSPEERVIADRLFDQVVVLKNTGGLTMCGTEVVSVFLQRRVQPLMSRPHQLWLYTGKDDKSRVNSADLSADELRDEVRRLTCLSMKDNIVLTSARLPYDLDHLRTEASVVAQCYPPTPESGVEPEDDDDDSEETEDVQRALEDSDVQEDEAAEDDAFIRSRRRMQKNKDFITTSESSPSGQDNDAVGTAPPSPSKTGFFAAEDDLDLSDDDEVPISKRAKLSFERKASAKEPNPSPAKSTPPSRTTVEKIPMSKVIPSGDAPTSSTARDHSDCGQSVLDFEEPDWKKTKAVKTSADAKANRLANANLLKEEKLMMRMNKMPGAKLQPQPTRRKASSVNPSRIYWAADITITRARMLREDSTSDALSLAVESNVQVPGLLQKTKGALSRLYSMIFPKVKQDKTLGEMADAFLIDSSEPVEVLKRRSRLFGAVLTFQLLMGHGMGSDLEKLSKALPVDDDNHLVDLEPFKRSAVTCANKLLKLVDEAKTKSAPEAAPGSSSTLP</sequence>
<dbReference type="EMBL" id="JAUUTY010000004">
    <property type="protein sequence ID" value="KAK1651813.1"/>
    <property type="molecule type" value="Genomic_DNA"/>
</dbReference>
<dbReference type="AlphaFoldDB" id="A0AAD8WD46"/>